<comment type="subcellular location">
    <subcellularLocation>
        <location evidence="1">Cell inner membrane</location>
        <topology evidence="1">Multi-pass membrane protein</topology>
    </subcellularLocation>
</comment>
<feature type="transmembrane region" description="Helical" evidence="9">
    <location>
        <begin position="373"/>
        <end position="398"/>
    </location>
</feature>
<feature type="transmembrane region" description="Helical" evidence="9">
    <location>
        <begin position="162"/>
        <end position="180"/>
    </location>
</feature>
<reference evidence="10" key="1">
    <citation type="submission" date="2014-05" db="EMBL/GenBank/DDBJ databases">
        <authorList>
            <person name="Urmite Genomes"/>
        </authorList>
    </citation>
    <scope>NUCLEOTIDE SEQUENCE</scope>
    <source>
        <strain evidence="10">DSM 44074</strain>
    </source>
</reference>
<dbReference type="InterPro" id="IPR007272">
    <property type="entry name" value="Sulf_transp_TsuA/YedE"/>
</dbReference>
<evidence type="ECO:0000256" key="3">
    <source>
        <dbReference type="ARBA" id="ARBA00022475"/>
    </source>
</evidence>
<feature type="transmembrane region" description="Helical" evidence="9">
    <location>
        <begin position="303"/>
        <end position="323"/>
    </location>
</feature>
<keyword evidence="5 9" id="KW-0812">Transmembrane</keyword>
<accession>A0AAV2WPW6</accession>
<keyword evidence="6 9" id="KW-1133">Transmembrane helix</keyword>
<name>A0AAV2WPW6_MYCNE</name>
<evidence type="ECO:0000256" key="8">
    <source>
        <dbReference type="ARBA" id="ARBA00035655"/>
    </source>
</evidence>
<proteinExistence type="inferred from homology"/>
<evidence type="ECO:0000313" key="11">
    <source>
        <dbReference type="Proteomes" id="UP000028864"/>
    </source>
</evidence>
<evidence type="ECO:0000256" key="4">
    <source>
        <dbReference type="ARBA" id="ARBA00022519"/>
    </source>
</evidence>
<feature type="transmembrane region" description="Helical" evidence="9">
    <location>
        <begin position="112"/>
        <end position="130"/>
    </location>
</feature>
<evidence type="ECO:0000256" key="5">
    <source>
        <dbReference type="ARBA" id="ARBA00022692"/>
    </source>
</evidence>
<dbReference type="Proteomes" id="UP000028864">
    <property type="component" value="Unassembled WGS sequence"/>
</dbReference>
<dbReference type="RefSeq" id="WP_051644309.1">
    <property type="nucleotide sequence ID" value="NZ_LK021340.1"/>
</dbReference>
<evidence type="ECO:0000256" key="2">
    <source>
        <dbReference type="ARBA" id="ARBA00022448"/>
    </source>
</evidence>
<evidence type="ECO:0000256" key="6">
    <source>
        <dbReference type="ARBA" id="ARBA00022989"/>
    </source>
</evidence>
<feature type="transmembrane region" description="Helical" evidence="9">
    <location>
        <begin position="6"/>
        <end position="27"/>
    </location>
</feature>
<organism evidence="10 11">
    <name type="scientific">Mycolicibacterium neoaurum</name>
    <name type="common">Mycobacterium neoaurum</name>
    <dbReference type="NCBI Taxonomy" id="1795"/>
    <lineage>
        <taxon>Bacteria</taxon>
        <taxon>Bacillati</taxon>
        <taxon>Actinomycetota</taxon>
        <taxon>Actinomycetes</taxon>
        <taxon>Mycobacteriales</taxon>
        <taxon>Mycobacteriaceae</taxon>
        <taxon>Mycolicibacterium</taxon>
    </lineage>
</organism>
<feature type="transmembrane region" description="Helical" evidence="9">
    <location>
        <begin position="76"/>
        <end position="100"/>
    </location>
</feature>
<reference evidence="10" key="2">
    <citation type="submission" date="2015-09" db="EMBL/GenBank/DDBJ databases">
        <title>Draft genome sequence of Mycobacterium neoaurum DSM 44074.</title>
        <authorList>
            <person name="Croce O."/>
            <person name="Robert C."/>
            <person name="Raoult D."/>
            <person name="Drancourt M."/>
        </authorList>
    </citation>
    <scope>NUCLEOTIDE SEQUENCE</scope>
    <source>
        <strain evidence="10">DSM 44074</strain>
    </source>
</reference>
<evidence type="ECO:0000256" key="9">
    <source>
        <dbReference type="SAM" id="Phobius"/>
    </source>
</evidence>
<feature type="transmembrane region" description="Helical" evidence="9">
    <location>
        <begin position="241"/>
        <end position="263"/>
    </location>
</feature>
<gene>
    <name evidence="10" type="ORF">BN1047_04248</name>
</gene>
<feature type="transmembrane region" description="Helical" evidence="9">
    <location>
        <begin position="39"/>
        <end position="64"/>
    </location>
</feature>
<protein>
    <submittedName>
        <fullName evidence="10">Inner membrane protein</fullName>
    </submittedName>
</protein>
<feature type="transmembrane region" description="Helical" evidence="9">
    <location>
        <begin position="344"/>
        <end position="361"/>
    </location>
</feature>
<dbReference type="EMBL" id="LK021340">
    <property type="protein sequence ID" value="CDQ46341.1"/>
    <property type="molecule type" value="Genomic_DNA"/>
</dbReference>
<evidence type="ECO:0000256" key="1">
    <source>
        <dbReference type="ARBA" id="ARBA00004429"/>
    </source>
</evidence>
<evidence type="ECO:0000256" key="7">
    <source>
        <dbReference type="ARBA" id="ARBA00023136"/>
    </source>
</evidence>
<evidence type="ECO:0000313" key="10">
    <source>
        <dbReference type="EMBL" id="CDQ46341.1"/>
    </source>
</evidence>
<keyword evidence="4" id="KW-0997">Cell inner membrane</keyword>
<keyword evidence="7 9" id="KW-0472">Membrane</keyword>
<dbReference type="GO" id="GO:0005886">
    <property type="term" value="C:plasma membrane"/>
    <property type="evidence" value="ECO:0007669"/>
    <property type="project" value="UniProtKB-SubCell"/>
</dbReference>
<dbReference type="PANTHER" id="PTHR30574">
    <property type="entry name" value="INNER MEMBRANE PROTEIN YEDE"/>
    <property type="match status" value="1"/>
</dbReference>
<dbReference type="PANTHER" id="PTHR30574:SF1">
    <property type="entry name" value="SULPHUR TRANSPORT DOMAIN-CONTAINING PROTEIN"/>
    <property type="match status" value="1"/>
</dbReference>
<dbReference type="AlphaFoldDB" id="A0AAV2WPW6"/>
<dbReference type="Pfam" id="PF04143">
    <property type="entry name" value="Sulf_transp"/>
    <property type="match status" value="1"/>
</dbReference>
<keyword evidence="2" id="KW-0813">Transport</keyword>
<comment type="similarity">
    <text evidence="8">Belongs to the TsuA/YedE (TC 9.B.102) family.</text>
</comment>
<sequence length="407" mass="43422">MNGVTAPMWVGLPLGVGFGAIASLWGIGNPETIIRAARLIDRLLPACFLLVTALGSVLLYGLYASGVAMHFSPKPTYIYGVVLGGILFGVGLALSGYLPGTALMAIGEGRRDALLAIPGGLLGASAWTALADTDFGRWIVSDANFGDVVAGGNIHDVSPARMVVLALLYAAAALCALYFLPRYRASRHCCLRSIRGGEPDSYDRQMAIDTHRYLNEGARRPIVRRNTLARLSEHYVTRPGFFVRATILAGSAVAILGVLALFLRQQFGQSTTYSWVVGVLFMRDSAYSQNVFATIGWEPLADLGVLIGAFLSAYLFTGRFTAFAKVTPPSWRNRFGDNPRLRQAAVFGGSFLTLLGARMAGGCTSGHTLSGGIQLSISAWLFTASLAVAAVLTARLVYRDVSCRVDA</sequence>
<keyword evidence="3" id="KW-1003">Cell membrane</keyword>